<evidence type="ECO:0000313" key="2">
    <source>
        <dbReference type="EMBL" id="VDK89317.1"/>
    </source>
</evidence>
<accession>A0A3P6TU53</accession>
<dbReference type="OrthoDB" id="6252347at2759"/>
<sequence>MTLACQDFGSSTEFDASNNSDDASSEKQRSQSVISLSLLNEKGENDLLEIDEADSDRVEATGSISPTPEFRVRSHSITERLNRRKHSHCAFENNRLSAAGREVELLQLLKEHSQLVHAVRLWSKIGKFFKYSVKMVSSSENVLFK</sequence>
<evidence type="ECO:0000256" key="1">
    <source>
        <dbReference type="SAM" id="MobiDB-lite"/>
    </source>
</evidence>
<dbReference type="EMBL" id="UYRU01045350">
    <property type="protein sequence ID" value="VDK89317.1"/>
    <property type="molecule type" value="Genomic_DNA"/>
</dbReference>
<dbReference type="AlphaFoldDB" id="A0A3P6TU53"/>
<feature type="region of interest" description="Disordered" evidence="1">
    <location>
        <begin position="1"/>
        <end position="30"/>
    </location>
</feature>
<name>A0A3P6TU53_DIBLA</name>
<dbReference type="Proteomes" id="UP000281553">
    <property type="component" value="Unassembled WGS sequence"/>
</dbReference>
<reference evidence="2 3" key="1">
    <citation type="submission" date="2018-11" db="EMBL/GenBank/DDBJ databases">
        <authorList>
            <consortium name="Pathogen Informatics"/>
        </authorList>
    </citation>
    <scope>NUCLEOTIDE SEQUENCE [LARGE SCALE GENOMIC DNA]</scope>
</reference>
<organism evidence="2 3">
    <name type="scientific">Dibothriocephalus latus</name>
    <name type="common">Fish tapeworm</name>
    <name type="synonym">Diphyllobothrium latum</name>
    <dbReference type="NCBI Taxonomy" id="60516"/>
    <lineage>
        <taxon>Eukaryota</taxon>
        <taxon>Metazoa</taxon>
        <taxon>Spiralia</taxon>
        <taxon>Lophotrochozoa</taxon>
        <taxon>Platyhelminthes</taxon>
        <taxon>Cestoda</taxon>
        <taxon>Eucestoda</taxon>
        <taxon>Diphyllobothriidea</taxon>
        <taxon>Diphyllobothriidae</taxon>
        <taxon>Dibothriocephalus</taxon>
    </lineage>
</organism>
<protein>
    <submittedName>
        <fullName evidence="2">Uncharacterized protein</fullName>
    </submittedName>
</protein>
<gene>
    <name evidence="2" type="ORF">DILT_LOCUS4368</name>
</gene>
<keyword evidence="3" id="KW-1185">Reference proteome</keyword>
<evidence type="ECO:0000313" key="3">
    <source>
        <dbReference type="Proteomes" id="UP000281553"/>
    </source>
</evidence>
<proteinExistence type="predicted"/>